<evidence type="ECO:0000313" key="1">
    <source>
        <dbReference type="EMBL" id="PZX30720.1"/>
    </source>
</evidence>
<organism evidence="1 2">
    <name type="scientific">Cupriavidus phytorum</name>
    <dbReference type="NCBI Taxonomy" id="3024399"/>
    <lineage>
        <taxon>Bacteria</taxon>
        <taxon>Pseudomonadati</taxon>
        <taxon>Pseudomonadota</taxon>
        <taxon>Betaproteobacteria</taxon>
        <taxon>Burkholderiales</taxon>
        <taxon>Burkholderiaceae</taxon>
        <taxon>Cupriavidus</taxon>
    </lineage>
</organism>
<comment type="caution">
    <text evidence="1">The sequence shown here is derived from an EMBL/GenBank/DDBJ whole genome shotgun (WGS) entry which is preliminary data.</text>
</comment>
<dbReference type="Proteomes" id="UP000249638">
    <property type="component" value="Unassembled WGS sequence"/>
</dbReference>
<dbReference type="AlphaFoldDB" id="A0A2W7P9U1"/>
<evidence type="ECO:0008006" key="3">
    <source>
        <dbReference type="Google" id="ProtNLM"/>
    </source>
</evidence>
<reference evidence="1" key="1">
    <citation type="submission" date="2018-06" db="EMBL/GenBank/DDBJ databases">
        <title>Genomic Encyclopedia of Type Strains, Phase IV (KMG-V): Genome sequencing to study the core and pangenomes of soil and plant-associated prokaryotes.</title>
        <authorList>
            <person name="Whitman W."/>
        </authorList>
    </citation>
    <scope>NUCLEOTIDE SEQUENCE [LARGE SCALE GENOMIC DNA]</scope>
    <source>
        <strain evidence="1">MLR2-44</strain>
    </source>
</reference>
<dbReference type="EMBL" id="QKZN01000003">
    <property type="protein sequence ID" value="PZX30720.1"/>
    <property type="molecule type" value="Genomic_DNA"/>
</dbReference>
<evidence type="ECO:0000313" key="2">
    <source>
        <dbReference type="Proteomes" id="UP000249638"/>
    </source>
</evidence>
<accession>A0A2W7P9U1</accession>
<gene>
    <name evidence="1" type="ORF">C7416_103449</name>
</gene>
<protein>
    <recommendedName>
        <fullName evidence="3">VacJ</fullName>
    </recommendedName>
</protein>
<name>A0A2W7P9U1_9BURK</name>
<sequence length="156" mass="18619">MVHRYIPEPKDYNSPLQSFKAFAMSDHPRFTINRSMIALVPEQPFLDWIQAVDPQPVAGLTLEQVREDQSVFLLPEELADTHENAVHWVEKRWQDFFEFMLGEWFDDSAWPEELSLKMFREWFSVRYHSMVFDMAPDVPVMHDDWDDEDDSSELLH</sequence>
<proteinExistence type="predicted"/>
<keyword evidence="2" id="KW-1185">Reference proteome</keyword>